<dbReference type="Gramene" id="Jr12_25000_p1">
    <property type="protein sequence ID" value="cds.Jr12_25000_p1"/>
    <property type="gene ID" value="Jr12_25000"/>
</dbReference>
<dbReference type="PANTHER" id="PTHR35740">
    <property type="entry name" value="OS12G0111700 PROTEIN"/>
    <property type="match status" value="1"/>
</dbReference>
<organism evidence="2 3">
    <name type="scientific">Juglans regia</name>
    <name type="common">English walnut</name>
    <dbReference type="NCBI Taxonomy" id="51240"/>
    <lineage>
        <taxon>Eukaryota</taxon>
        <taxon>Viridiplantae</taxon>
        <taxon>Streptophyta</taxon>
        <taxon>Embryophyta</taxon>
        <taxon>Tracheophyta</taxon>
        <taxon>Spermatophyta</taxon>
        <taxon>Magnoliopsida</taxon>
        <taxon>eudicotyledons</taxon>
        <taxon>Gunneridae</taxon>
        <taxon>Pentapetalae</taxon>
        <taxon>rosids</taxon>
        <taxon>fabids</taxon>
        <taxon>Fagales</taxon>
        <taxon>Juglandaceae</taxon>
        <taxon>Juglans</taxon>
    </lineage>
</organism>
<dbReference type="PANTHER" id="PTHR35740:SF1">
    <property type="entry name" value="OS12G0111700 PROTEIN"/>
    <property type="match status" value="1"/>
</dbReference>
<protein>
    <submittedName>
        <fullName evidence="3 4">Uncharacterized protein LOC109004761</fullName>
    </submittedName>
</protein>
<dbReference type="OrthoDB" id="1903589at2759"/>
<evidence type="ECO:0000313" key="3">
    <source>
        <dbReference type="RefSeq" id="XP_018838982.1"/>
    </source>
</evidence>
<dbReference type="RefSeq" id="XP_035539111.1">
    <property type="nucleotide sequence ID" value="XM_035683218.1"/>
</dbReference>
<sequence>MGAKKRRQPLRIPLSDSTNLTIPSTTLTLSTPFPLSRHANVFHAFNNDDPTSFSSPPPQSLNAFSVHGIGTCEITETCSVYGRRKTTDKQNSKARSIAAPSSCPPAVKTQQTIRKRINKDRDKSQSEASIAPPKKKQCRVDVSNHDLPQDFIEQQRQYFAEIDAYKLEEEEVESGEQLE</sequence>
<dbReference type="KEGG" id="jre:109004761"/>
<accession>A0A2I4G505</accession>
<evidence type="ECO:0000256" key="1">
    <source>
        <dbReference type="SAM" id="MobiDB-lite"/>
    </source>
</evidence>
<feature type="region of interest" description="Disordered" evidence="1">
    <location>
        <begin position="84"/>
        <end position="145"/>
    </location>
</feature>
<evidence type="ECO:0000313" key="4">
    <source>
        <dbReference type="RefSeq" id="XP_035539111.1"/>
    </source>
</evidence>
<dbReference type="AlphaFoldDB" id="A0A2I4G505"/>
<keyword evidence="2" id="KW-1185">Reference proteome</keyword>
<gene>
    <name evidence="3 4" type="primary">LOC109004761</name>
</gene>
<dbReference type="GeneID" id="109004761"/>
<name>A0A2I4G505_JUGRE</name>
<dbReference type="RefSeq" id="XP_018838982.1">
    <property type="nucleotide sequence ID" value="XM_018983437.2"/>
</dbReference>
<proteinExistence type="predicted"/>
<dbReference type="Proteomes" id="UP000235220">
    <property type="component" value="Chromosome 12"/>
</dbReference>
<reference evidence="3 4" key="1">
    <citation type="submission" date="2025-04" db="UniProtKB">
        <authorList>
            <consortium name="RefSeq"/>
        </authorList>
    </citation>
    <scope>IDENTIFICATION</scope>
    <source>
        <tissue evidence="3 4">Leaves</tissue>
    </source>
</reference>
<evidence type="ECO:0000313" key="2">
    <source>
        <dbReference type="Proteomes" id="UP000235220"/>
    </source>
</evidence>